<dbReference type="Proteomes" id="UP000016923">
    <property type="component" value="Unassembled WGS sequence"/>
</dbReference>
<sequence length="148" mass="15493">MLRGSTELLGLSPLTPPLPPLTVAPVKLCRSEDHHSAADKTQMSRKTSLFSVGLSYPVAAVPALPANQISFCSLSDYSYSVLKVLLPLNRPAAQPCPATLPVPCARAVACFIDTNVESCVGLAYPEVCCWSPAGHLLATSTTASQPAS</sequence>
<dbReference type="AlphaFoldDB" id="S3BVZ1"/>
<dbReference type="EMBL" id="KE148166">
    <property type="protein sequence ID" value="EPE03601.1"/>
    <property type="molecule type" value="Genomic_DNA"/>
</dbReference>
<reference evidence="1 2" key="1">
    <citation type="journal article" date="2013" name="BMC Genomics">
        <title>The genome and transcriptome of the pine saprophyte Ophiostoma piceae, and a comparison with the bark beetle-associated pine pathogen Grosmannia clavigera.</title>
        <authorList>
            <person name="Haridas S."/>
            <person name="Wang Y."/>
            <person name="Lim L."/>
            <person name="Massoumi Alamouti S."/>
            <person name="Jackman S."/>
            <person name="Docking R."/>
            <person name="Robertson G."/>
            <person name="Birol I."/>
            <person name="Bohlmann J."/>
            <person name="Breuil C."/>
        </authorList>
    </citation>
    <scope>NUCLEOTIDE SEQUENCE [LARGE SCALE GENOMIC DNA]</scope>
    <source>
        <strain evidence="1 2">UAMH 11346</strain>
    </source>
</reference>
<protein>
    <submittedName>
        <fullName evidence="1">Uncharacterized protein</fullName>
    </submittedName>
</protein>
<dbReference type="VEuPathDB" id="FungiDB:F503_01859"/>
<proteinExistence type="predicted"/>
<keyword evidence="2" id="KW-1185">Reference proteome</keyword>
<organism evidence="1 2">
    <name type="scientific">Ophiostoma piceae (strain UAMH 11346)</name>
    <name type="common">Sap stain fungus</name>
    <dbReference type="NCBI Taxonomy" id="1262450"/>
    <lineage>
        <taxon>Eukaryota</taxon>
        <taxon>Fungi</taxon>
        <taxon>Dikarya</taxon>
        <taxon>Ascomycota</taxon>
        <taxon>Pezizomycotina</taxon>
        <taxon>Sordariomycetes</taxon>
        <taxon>Sordariomycetidae</taxon>
        <taxon>Ophiostomatales</taxon>
        <taxon>Ophiostomataceae</taxon>
        <taxon>Ophiostoma</taxon>
    </lineage>
</organism>
<evidence type="ECO:0000313" key="2">
    <source>
        <dbReference type="Proteomes" id="UP000016923"/>
    </source>
</evidence>
<evidence type="ECO:0000313" key="1">
    <source>
        <dbReference type="EMBL" id="EPE03601.1"/>
    </source>
</evidence>
<name>S3BVZ1_OPHP1</name>
<dbReference type="HOGENOM" id="CLU_1759349_0_0_1"/>
<gene>
    <name evidence="1" type="ORF">F503_01859</name>
</gene>
<accession>S3BVZ1</accession>